<reference evidence="2" key="1">
    <citation type="journal article" date="2007" name="Plant Cell">
        <title>Dothideomycete-plant interactions illuminated by genome sequencing and EST analysis of the wheat pathogen Stagonospora nodorum.</title>
        <authorList>
            <person name="Hane J.K."/>
            <person name="Lowe R.G."/>
            <person name="Solomon P.S."/>
            <person name="Tan K.C."/>
            <person name="Schoch C.L."/>
            <person name="Spatafora J.W."/>
            <person name="Crous P.W."/>
            <person name="Kodira C."/>
            <person name="Birren B.W."/>
            <person name="Galagan J.E."/>
            <person name="Torriani S.F."/>
            <person name="McDonald B.A."/>
            <person name="Oliver R.P."/>
        </authorList>
    </citation>
    <scope>NUCLEOTIDE SEQUENCE [LARGE SCALE GENOMIC DNA]</scope>
    <source>
        <strain evidence="2">SN15 / ATCC MYA-4574 / FGSC 10173</strain>
    </source>
</reference>
<accession>Q0TW47</accession>
<evidence type="ECO:0000313" key="2">
    <source>
        <dbReference type="Proteomes" id="UP000001055"/>
    </source>
</evidence>
<dbReference type="AlphaFoldDB" id="Q0TW47"/>
<name>Q0TW47_PHANO</name>
<dbReference type="GeneID" id="5983228"/>
<dbReference type="EMBL" id="CH445368">
    <property type="protein sequence ID" value="EAT76356.1"/>
    <property type="molecule type" value="Genomic_DNA"/>
</dbReference>
<dbReference type="KEGG" id="pno:SNOG_16172"/>
<organism evidence="1 2">
    <name type="scientific">Phaeosphaeria nodorum (strain SN15 / ATCC MYA-4574 / FGSC 10173)</name>
    <name type="common">Glume blotch fungus</name>
    <name type="synonym">Parastagonospora nodorum</name>
    <dbReference type="NCBI Taxonomy" id="321614"/>
    <lineage>
        <taxon>Eukaryota</taxon>
        <taxon>Fungi</taxon>
        <taxon>Dikarya</taxon>
        <taxon>Ascomycota</taxon>
        <taxon>Pezizomycotina</taxon>
        <taxon>Dothideomycetes</taxon>
        <taxon>Pleosporomycetidae</taxon>
        <taxon>Pleosporales</taxon>
        <taxon>Pleosporineae</taxon>
        <taxon>Phaeosphaeriaceae</taxon>
        <taxon>Parastagonospora</taxon>
    </lineage>
</organism>
<gene>
    <name evidence="1" type="ORF">SNOG_16172</name>
</gene>
<proteinExistence type="predicted"/>
<dbReference type="InParanoid" id="Q0TW47"/>
<dbReference type="Proteomes" id="UP000001055">
    <property type="component" value="Unassembled WGS sequence"/>
</dbReference>
<evidence type="ECO:0000313" key="1">
    <source>
        <dbReference type="EMBL" id="EAT76356.1"/>
    </source>
</evidence>
<protein>
    <submittedName>
        <fullName evidence="1">Uncharacterized protein</fullName>
    </submittedName>
</protein>
<sequence length="92" mass="9672">MKEILAQSGRNVKNISNAITICGYKLDGASDRVIKMNAFLCLADCGAGMMISTCAVQQQIGAKAVDLRATRHPRARFHCAGAQGAPSKGCCS</sequence>
<dbReference type="RefSeq" id="XP_001806298.1">
    <property type="nucleotide sequence ID" value="XM_001806246.1"/>
</dbReference>